<comment type="caution">
    <text evidence="1">The sequence shown here is derived from an EMBL/GenBank/DDBJ whole genome shotgun (WGS) entry which is preliminary data.</text>
</comment>
<organism evidence="1 2">
    <name type="scientific">Siminovitchia sediminis</name>
    <dbReference type="NCBI Taxonomy" id="1274353"/>
    <lineage>
        <taxon>Bacteria</taxon>
        <taxon>Bacillati</taxon>
        <taxon>Bacillota</taxon>
        <taxon>Bacilli</taxon>
        <taxon>Bacillales</taxon>
        <taxon>Bacillaceae</taxon>
        <taxon>Siminovitchia</taxon>
    </lineage>
</organism>
<reference evidence="2" key="1">
    <citation type="journal article" date="2019" name="Int. J. Syst. Evol. Microbiol.">
        <title>The Global Catalogue of Microorganisms (GCM) 10K type strain sequencing project: providing services to taxonomists for standard genome sequencing and annotation.</title>
        <authorList>
            <consortium name="The Broad Institute Genomics Platform"/>
            <consortium name="The Broad Institute Genome Sequencing Center for Infectious Disease"/>
            <person name="Wu L."/>
            <person name="Ma J."/>
        </authorList>
    </citation>
    <scope>NUCLEOTIDE SEQUENCE [LARGE SCALE GENOMIC DNA]</scope>
    <source>
        <strain evidence="2">CGMCC 1.12295</strain>
    </source>
</reference>
<protein>
    <recommendedName>
        <fullName evidence="3">Secreted protein</fullName>
    </recommendedName>
</protein>
<name>A0ABW4KJU2_9BACI</name>
<keyword evidence="2" id="KW-1185">Reference proteome</keyword>
<dbReference type="EMBL" id="JBHUEO010000052">
    <property type="protein sequence ID" value="MFD1707974.1"/>
    <property type="molecule type" value="Genomic_DNA"/>
</dbReference>
<proteinExistence type="predicted"/>
<dbReference type="Proteomes" id="UP001597301">
    <property type="component" value="Unassembled WGS sequence"/>
</dbReference>
<sequence length="74" mass="8256">MQLRVAVTVAVAEAIALAIMAVARAGIFCGNSWGCRIKISHVVIPSFLVFSMSPKDYHTLSKRLENHENQMNRR</sequence>
<dbReference type="RefSeq" id="WP_380774858.1">
    <property type="nucleotide sequence ID" value="NZ_JBHUEO010000052.1"/>
</dbReference>
<evidence type="ECO:0008006" key="3">
    <source>
        <dbReference type="Google" id="ProtNLM"/>
    </source>
</evidence>
<accession>A0ABW4KJU2</accession>
<evidence type="ECO:0000313" key="2">
    <source>
        <dbReference type="Proteomes" id="UP001597301"/>
    </source>
</evidence>
<evidence type="ECO:0000313" key="1">
    <source>
        <dbReference type="EMBL" id="MFD1707974.1"/>
    </source>
</evidence>
<gene>
    <name evidence="1" type="ORF">ACFSCZ_14710</name>
</gene>